<feature type="compositionally biased region" description="Basic and acidic residues" evidence="1">
    <location>
        <begin position="38"/>
        <end position="68"/>
    </location>
</feature>
<dbReference type="InParanoid" id="A0A4Q1BP69"/>
<keyword evidence="3" id="KW-1185">Reference proteome</keyword>
<protein>
    <submittedName>
        <fullName evidence="2">Uncharacterized protein</fullName>
    </submittedName>
</protein>
<sequence length="587" mass="66598">MSSLTTQTVTTKVSGSNESHGLDTGNSTIIPTSHGKGVRADKEFSASVNHHDVSQPMFDNRHTHDDRFVPTSPPGENNRIPFGHGIEYSFAAIQTTGGKTSSSFRPRNKSTKRSVTFQPTTVTIHQPLPTTNTKQAPLLVNLHKDNVTVESADDEKLEEEEDDITHPEWKTVMLKAHDLPSYTRHSAIEHVTQLLRHGPPLHFIDRDGKTQIVDMEKVQVRPGDKTYRGNQRSATIRLSPELYTQGQADEQWLEAVMWYLKKCGVPTVWSSASGNDRVTILNFSLQSTTRVDIDERMGISIIKAIMRKNGAVPASVWNLKNSVPGCIGGSVADFNPIRCFDLISRKTSIHTIDGIDFKVTFGPPQNFMSPSSCCTIALYIGGDPNTPLKTFRSNAQDLIDEYTKYIGNLRVEKGHNGPHLHYDREAKVNNFRRSDDLQWLIVDPSHPHFAYWLTRQKTVNGFYYDFVYNLNSKHNGWYGRTALKDRDAKRTEILNTSFKTTEPKGAPYDLVDYEKLQSMAGRVTNRWDPEYDIQPIHGGNGFEANYKDRVRRRKVPRIDDWPKIERSTWSGIRIKQRPNSDRSDPKH</sequence>
<dbReference type="VEuPathDB" id="FungiDB:TREMEDRAFT_57719"/>
<dbReference type="AlphaFoldDB" id="A0A4Q1BP69"/>
<proteinExistence type="predicted"/>
<reference evidence="2 3" key="1">
    <citation type="submission" date="2016-06" db="EMBL/GenBank/DDBJ databases">
        <title>Evolution of pathogenesis and genome organization in the Tremellales.</title>
        <authorList>
            <person name="Cuomo C."/>
            <person name="Litvintseva A."/>
            <person name="Heitman J."/>
            <person name="Chen Y."/>
            <person name="Sun S."/>
            <person name="Springer D."/>
            <person name="Dromer F."/>
            <person name="Young S."/>
            <person name="Zeng Q."/>
            <person name="Chapman S."/>
            <person name="Gujja S."/>
            <person name="Saif S."/>
            <person name="Birren B."/>
        </authorList>
    </citation>
    <scope>NUCLEOTIDE SEQUENCE [LARGE SCALE GENOMIC DNA]</scope>
    <source>
        <strain evidence="2 3">ATCC 28783</strain>
    </source>
</reference>
<evidence type="ECO:0000313" key="3">
    <source>
        <dbReference type="Proteomes" id="UP000289152"/>
    </source>
</evidence>
<name>A0A4Q1BP69_TREME</name>
<gene>
    <name evidence="2" type="ORF">M231_03037</name>
</gene>
<accession>A0A4Q1BP69</accession>
<feature type="compositionally biased region" description="Polar residues" evidence="1">
    <location>
        <begin position="1"/>
        <end position="31"/>
    </location>
</feature>
<evidence type="ECO:0000313" key="2">
    <source>
        <dbReference type="EMBL" id="RXK39683.1"/>
    </source>
</evidence>
<evidence type="ECO:0000256" key="1">
    <source>
        <dbReference type="SAM" id="MobiDB-lite"/>
    </source>
</evidence>
<dbReference type="Proteomes" id="UP000289152">
    <property type="component" value="Unassembled WGS sequence"/>
</dbReference>
<feature type="region of interest" description="Disordered" evidence="1">
    <location>
        <begin position="1"/>
        <end position="74"/>
    </location>
</feature>
<comment type="caution">
    <text evidence="2">The sequence shown here is derived from an EMBL/GenBank/DDBJ whole genome shotgun (WGS) entry which is preliminary data.</text>
</comment>
<organism evidence="2 3">
    <name type="scientific">Tremella mesenterica</name>
    <name type="common">Jelly fungus</name>
    <dbReference type="NCBI Taxonomy" id="5217"/>
    <lineage>
        <taxon>Eukaryota</taxon>
        <taxon>Fungi</taxon>
        <taxon>Dikarya</taxon>
        <taxon>Basidiomycota</taxon>
        <taxon>Agaricomycotina</taxon>
        <taxon>Tremellomycetes</taxon>
        <taxon>Tremellales</taxon>
        <taxon>Tremellaceae</taxon>
        <taxon>Tremella</taxon>
    </lineage>
</organism>
<dbReference type="EMBL" id="SDIL01000028">
    <property type="protein sequence ID" value="RXK39683.1"/>
    <property type="molecule type" value="Genomic_DNA"/>
</dbReference>